<organism evidence="1 2">
    <name type="scientific">Alicyclobacillus vulcanalis</name>
    <dbReference type="NCBI Taxonomy" id="252246"/>
    <lineage>
        <taxon>Bacteria</taxon>
        <taxon>Bacillati</taxon>
        <taxon>Bacillota</taxon>
        <taxon>Bacilli</taxon>
        <taxon>Bacillales</taxon>
        <taxon>Alicyclobacillaceae</taxon>
        <taxon>Alicyclobacillus</taxon>
    </lineage>
</organism>
<dbReference type="AlphaFoldDB" id="A0A1N7NLW0"/>
<keyword evidence="2" id="KW-1185">Reference proteome</keyword>
<dbReference type="STRING" id="252246.SAMN05421799_10913"/>
<dbReference type="EMBL" id="FTOO01000009">
    <property type="protein sequence ID" value="SIS99356.1"/>
    <property type="molecule type" value="Genomic_DNA"/>
</dbReference>
<name>A0A1N7NLW0_9BACL</name>
<evidence type="ECO:0000313" key="2">
    <source>
        <dbReference type="Proteomes" id="UP000186156"/>
    </source>
</evidence>
<accession>A0A1N7NLW0</accession>
<dbReference type="Proteomes" id="UP000186156">
    <property type="component" value="Unassembled WGS sequence"/>
</dbReference>
<proteinExistence type="predicted"/>
<sequence length="29" mass="3382">MGRGNRNIEFVWFQMDCIGNLMVVYGAPY</sequence>
<evidence type="ECO:0000313" key="1">
    <source>
        <dbReference type="EMBL" id="SIS99356.1"/>
    </source>
</evidence>
<reference evidence="2" key="1">
    <citation type="submission" date="2017-01" db="EMBL/GenBank/DDBJ databases">
        <authorList>
            <person name="Varghese N."/>
            <person name="Submissions S."/>
        </authorList>
    </citation>
    <scope>NUCLEOTIDE SEQUENCE [LARGE SCALE GENOMIC DNA]</scope>
    <source>
        <strain evidence="2">DSM 16176</strain>
    </source>
</reference>
<gene>
    <name evidence="1" type="ORF">SAMN05421799_10913</name>
</gene>
<protein>
    <submittedName>
        <fullName evidence="1">Uncharacterized protein</fullName>
    </submittedName>
</protein>